<keyword evidence="3" id="KW-0804">Transcription</keyword>
<dbReference type="Gene3D" id="1.10.357.10">
    <property type="entry name" value="Tetracycline Repressor, domain 2"/>
    <property type="match status" value="1"/>
</dbReference>
<dbReference type="AlphaFoldDB" id="A0A1Q2CQB8"/>
<dbReference type="EMBL" id="CP019606">
    <property type="protein sequence ID" value="AQP48317.1"/>
    <property type="molecule type" value="Genomic_DNA"/>
</dbReference>
<evidence type="ECO:0000259" key="5">
    <source>
        <dbReference type="PROSITE" id="PS50977"/>
    </source>
</evidence>
<dbReference type="InterPro" id="IPR050109">
    <property type="entry name" value="HTH-type_TetR-like_transc_reg"/>
</dbReference>
<protein>
    <recommendedName>
        <fullName evidence="5">HTH tetR-type domain-containing protein</fullName>
    </recommendedName>
</protein>
<evidence type="ECO:0000256" key="2">
    <source>
        <dbReference type="ARBA" id="ARBA00023125"/>
    </source>
</evidence>
<sequence length="184" mass="19337">MLEAALELFAEHGVAGTSLQMIAGRLGITKAAIYHHFPVKDQIVVEVLSEGLAQLDDAVAASSAAATPDERAWLIVMGLADIMVDHRQRYSIMMNDPTVGPILAADPHTAATFVQMESALLGPDPTAGRRLAVAYFLAACNAPAQPALREEASIGADVIHSSILSLGAHLLGIDPRIARQPGAE</sequence>
<organism evidence="6 7">
    <name type="scientific">Tessaracoccus aquimaris</name>
    <dbReference type="NCBI Taxonomy" id="1332264"/>
    <lineage>
        <taxon>Bacteria</taxon>
        <taxon>Bacillati</taxon>
        <taxon>Actinomycetota</taxon>
        <taxon>Actinomycetes</taxon>
        <taxon>Propionibacteriales</taxon>
        <taxon>Propionibacteriaceae</taxon>
        <taxon>Tessaracoccus</taxon>
    </lineage>
</organism>
<evidence type="ECO:0000313" key="6">
    <source>
        <dbReference type="EMBL" id="AQP48317.1"/>
    </source>
</evidence>
<dbReference type="SUPFAM" id="SSF46689">
    <property type="entry name" value="Homeodomain-like"/>
    <property type="match status" value="1"/>
</dbReference>
<keyword evidence="7" id="KW-1185">Reference proteome</keyword>
<dbReference type="InterPro" id="IPR001647">
    <property type="entry name" value="HTH_TetR"/>
</dbReference>
<evidence type="ECO:0000256" key="3">
    <source>
        <dbReference type="ARBA" id="ARBA00023163"/>
    </source>
</evidence>
<gene>
    <name evidence="6" type="ORF">BW730_13210</name>
</gene>
<feature type="domain" description="HTH tetR-type" evidence="5">
    <location>
        <begin position="1"/>
        <end position="55"/>
    </location>
</feature>
<keyword evidence="1" id="KW-0805">Transcription regulation</keyword>
<reference evidence="7" key="1">
    <citation type="submission" date="2017-02" db="EMBL/GenBank/DDBJ databases">
        <title>Tessaracoccus aquaemaris sp. nov., isolated from the intestine of a Korean rockfish, Sebastes schlegelii, in a marine aquaculture pond.</title>
        <authorList>
            <person name="Tak E.J."/>
            <person name="Bae J.-W."/>
        </authorList>
    </citation>
    <scope>NUCLEOTIDE SEQUENCE [LARGE SCALE GENOMIC DNA]</scope>
    <source>
        <strain evidence="7">NSG39</strain>
    </source>
</reference>
<dbReference type="PRINTS" id="PR00455">
    <property type="entry name" value="HTHTETR"/>
</dbReference>
<dbReference type="PROSITE" id="PS50977">
    <property type="entry name" value="HTH_TETR_2"/>
    <property type="match status" value="1"/>
</dbReference>
<dbReference type="PANTHER" id="PTHR30055:SF234">
    <property type="entry name" value="HTH-TYPE TRANSCRIPTIONAL REGULATOR BETI"/>
    <property type="match status" value="1"/>
</dbReference>
<dbReference type="KEGG" id="tes:BW730_13210"/>
<accession>A0A1Q2CQB8</accession>
<evidence type="ECO:0000313" key="7">
    <source>
        <dbReference type="Proteomes" id="UP000188145"/>
    </source>
</evidence>
<evidence type="ECO:0000256" key="1">
    <source>
        <dbReference type="ARBA" id="ARBA00023015"/>
    </source>
</evidence>
<dbReference type="GO" id="GO:0000976">
    <property type="term" value="F:transcription cis-regulatory region binding"/>
    <property type="evidence" value="ECO:0007669"/>
    <property type="project" value="TreeGrafter"/>
</dbReference>
<proteinExistence type="predicted"/>
<dbReference type="PANTHER" id="PTHR30055">
    <property type="entry name" value="HTH-TYPE TRANSCRIPTIONAL REGULATOR RUTR"/>
    <property type="match status" value="1"/>
</dbReference>
<keyword evidence="2 4" id="KW-0238">DNA-binding</keyword>
<dbReference type="InterPro" id="IPR009057">
    <property type="entry name" value="Homeodomain-like_sf"/>
</dbReference>
<dbReference type="GO" id="GO:0003700">
    <property type="term" value="F:DNA-binding transcription factor activity"/>
    <property type="evidence" value="ECO:0007669"/>
    <property type="project" value="TreeGrafter"/>
</dbReference>
<dbReference type="Proteomes" id="UP000188145">
    <property type="component" value="Chromosome"/>
</dbReference>
<dbReference type="Pfam" id="PF00440">
    <property type="entry name" value="TetR_N"/>
    <property type="match status" value="1"/>
</dbReference>
<name>A0A1Q2CQB8_9ACTN</name>
<feature type="DNA-binding region" description="H-T-H motif" evidence="4">
    <location>
        <begin position="18"/>
        <end position="37"/>
    </location>
</feature>
<evidence type="ECO:0000256" key="4">
    <source>
        <dbReference type="PROSITE-ProRule" id="PRU00335"/>
    </source>
</evidence>